<dbReference type="CDD" id="cd04301">
    <property type="entry name" value="NAT_SF"/>
    <property type="match status" value="1"/>
</dbReference>
<comment type="caution">
    <text evidence="2">The sequence shown here is derived from an EMBL/GenBank/DDBJ whole genome shotgun (WGS) entry which is preliminary data.</text>
</comment>
<dbReference type="PROSITE" id="PS51186">
    <property type="entry name" value="GNAT"/>
    <property type="match status" value="1"/>
</dbReference>
<dbReference type="GeneID" id="97192212"/>
<dbReference type="EMBL" id="QVLX01000004">
    <property type="protein sequence ID" value="RGE87047.1"/>
    <property type="molecule type" value="Genomic_DNA"/>
</dbReference>
<dbReference type="GO" id="GO:0016747">
    <property type="term" value="F:acyltransferase activity, transferring groups other than amino-acyl groups"/>
    <property type="evidence" value="ECO:0007669"/>
    <property type="project" value="InterPro"/>
</dbReference>
<dbReference type="RefSeq" id="WP_053769626.1">
    <property type="nucleotide sequence ID" value="NZ_BAABYU010000001.1"/>
</dbReference>
<proteinExistence type="predicted"/>
<dbReference type="SUPFAM" id="SSF55729">
    <property type="entry name" value="Acyl-CoA N-acyltransferases (Nat)"/>
    <property type="match status" value="1"/>
</dbReference>
<dbReference type="AlphaFoldDB" id="A0A3E3K1L4"/>
<gene>
    <name evidence="2" type="ORF">DW016_08910</name>
</gene>
<accession>A0A3E3K1L4</accession>
<evidence type="ECO:0000313" key="2">
    <source>
        <dbReference type="EMBL" id="RGE87047.1"/>
    </source>
</evidence>
<dbReference type="OrthoDB" id="9789053at2"/>
<evidence type="ECO:0000259" key="1">
    <source>
        <dbReference type="PROSITE" id="PS51186"/>
    </source>
</evidence>
<dbReference type="Proteomes" id="UP000261080">
    <property type="component" value="Unassembled WGS sequence"/>
</dbReference>
<dbReference type="Gene3D" id="3.40.630.30">
    <property type="match status" value="1"/>
</dbReference>
<feature type="domain" description="N-acetyltransferase" evidence="1">
    <location>
        <begin position="8"/>
        <end position="154"/>
    </location>
</feature>
<keyword evidence="3" id="KW-1185">Reference proteome</keyword>
<protein>
    <submittedName>
        <fullName evidence="2">GNAT family N-acetyltransferase</fullName>
    </submittedName>
</protein>
<organism evidence="2 3">
    <name type="scientific">Sellimonas intestinalis</name>
    <dbReference type="NCBI Taxonomy" id="1653434"/>
    <lineage>
        <taxon>Bacteria</taxon>
        <taxon>Bacillati</taxon>
        <taxon>Bacillota</taxon>
        <taxon>Clostridia</taxon>
        <taxon>Lachnospirales</taxon>
        <taxon>Lachnospiraceae</taxon>
        <taxon>Sellimonas</taxon>
    </lineage>
</organism>
<sequence>MINGFRIINLRESPERKQEAADWFHQKWKVPLEEYEKSMEKSLTGEAAVPQWYLTIRGKEIIGGLGVIENDFHDRKDLAPNVCAVYVEEPYRRRGIAGNMLAYVCGDMKARGISTLYLITDHDTFYERYGWKFYCMAQGDGEEKMSRMYIHQEE</sequence>
<dbReference type="InterPro" id="IPR016181">
    <property type="entry name" value="Acyl_CoA_acyltransferase"/>
</dbReference>
<reference evidence="2 3" key="1">
    <citation type="submission" date="2018-08" db="EMBL/GenBank/DDBJ databases">
        <title>A genome reference for cultivated species of the human gut microbiota.</title>
        <authorList>
            <person name="Zou Y."/>
            <person name="Xue W."/>
            <person name="Luo G."/>
        </authorList>
    </citation>
    <scope>NUCLEOTIDE SEQUENCE [LARGE SCALE GENOMIC DNA]</scope>
    <source>
        <strain evidence="2 3">AF37-2AT</strain>
    </source>
</reference>
<dbReference type="InterPro" id="IPR000182">
    <property type="entry name" value="GNAT_dom"/>
</dbReference>
<dbReference type="Pfam" id="PF13527">
    <property type="entry name" value="Acetyltransf_9"/>
    <property type="match status" value="1"/>
</dbReference>
<name>A0A3E3K1L4_9FIRM</name>
<keyword evidence="2" id="KW-0808">Transferase</keyword>
<evidence type="ECO:0000313" key="3">
    <source>
        <dbReference type="Proteomes" id="UP000261080"/>
    </source>
</evidence>